<sequence length="48" mass="5395">MGSDNAGQPESVLILPDIDVALIQELAKYWLVVIEEYESGVKIMLYLK</sequence>
<evidence type="ECO:0000313" key="1">
    <source>
        <dbReference type="EMBL" id="MBO8482766.1"/>
    </source>
</evidence>
<evidence type="ECO:0000313" key="2">
    <source>
        <dbReference type="Proteomes" id="UP000725002"/>
    </source>
</evidence>
<organism evidence="1 2">
    <name type="scientific">Candidatus Cryptobacteroides avicola</name>
    <dbReference type="NCBI Taxonomy" id="2840757"/>
    <lineage>
        <taxon>Bacteria</taxon>
        <taxon>Pseudomonadati</taxon>
        <taxon>Bacteroidota</taxon>
        <taxon>Bacteroidia</taxon>
        <taxon>Bacteroidales</taxon>
        <taxon>Candidatus Cryptobacteroides</taxon>
    </lineage>
</organism>
<comment type="caution">
    <text evidence="1">The sequence shown here is derived from an EMBL/GenBank/DDBJ whole genome shotgun (WGS) entry which is preliminary data.</text>
</comment>
<reference evidence="1" key="1">
    <citation type="submission" date="2020-10" db="EMBL/GenBank/DDBJ databases">
        <authorList>
            <person name="Gilroy R."/>
        </authorList>
    </citation>
    <scope>NUCLEOTIDE SEQUENCE</scope>
    <source>
        <strain evidence="1">G3-8215</strain>
    </source>
</reference>
<gene>
    <name evidence="1" type="ORF">IAB75_01400</name>
</gene>
<dbReference type="Proteomes" id="UP000725002">
    <property type="component" value="Unassembled WGS sequence"/>
</dbReference>
<reference evidence="1" key="2">
    <citation type="journal article" date="2021" name="PeerJ">
        <title>Extensive microbial diversity within the chicken gut microbiome revealed by metagenomics and culture.</title>
        <authorList>
            <person name="Gilroy R."/>
            <person name="Ravi A."/>
            <person name="Getino M."/>
            <person name="Pursley I."/>
            <person name="Horton D.L."/>
            <person name="Alikhan N.F."/>
            <person name="Baker D."/>
            <person name="Gharbi K."/>
            <person name="Hall N."/>
            <person name="Watson M."/>
            <person name="Adriaenssens E.M."/>
            <person name="Foster-Nyarko E."/>
            <person name="Jarju S."/>
            <person name="Secka A."/>
            <person name="Antonio M."/>
            <person name="Oren A."/>
            <person name="Chaudhuri R.R."/>
            <person name="La Ragione R."/>
            <person name="Hildebrand F."/>
            <person name="Pallen M.J."/>
        </authorList>
    </citation>
    <scope>NUCLEOTIDE SEQUENCE</scope>
    <source>
        <strain evidence="1">G3-8215</strain>
    </source>
</reference>
<name>A0A940DS26_9BACT</name>
<accession>A0A940DS26</accession>
<dbReference type="EMBL" id="JADILV010000009">
    <property type="protein sequence ID" value="MBO8482766.1"/>
    <property type="molecule type" value="Genomic_DNA"/>
</dbReference>
<proteinExistence type="predicted"/>
<protein>
    <submittedName>
        <fullName evidence="1">Uncharacterized protein</fullName>
    </submittedName>
</protein>
<dbReference type="AlphaFoldDB" id="A0A940DS26"/>